<evidence type="ECO:0000256" key="4">
    <source>
        <dbReference type="ARBA" id="ARBA00022801"/>
    </source>
</evidence>
<dbReference type="SUPFAM" id="SSF51055">
    <property type="entry name" value="Carbohydrate binding domain"/>
    <property type="match status" value="2"/>
</dbReference>
<protein>
    <recommendedName>
        <fullName evidence="6">Chitin-binding type-3 domain-containing protein</fullName>
    </recommendedName>
</protein>
<dbReference type="Gene3D" id="2.10.10.20">
    <property type="entry name" value="Carbohydrate-binding module superfamily 5/12"/>
    <property type="match status" value="2"/>
</dbReference>
<evidence type="ECO:0000313" key="8">
    <source>
        <dbReference type="Proteomes" id="UP000838672"/>
    </source>
</evidence>
<keyword evidence="1" id="KW-0964">Secreted</keyword>
<keyword evidence="4" id="KW-0378">Hydrolase</keyword>
<keyword evidence="2" id="KW-0147">Chitin-binding</keyword>
<reference evidence="7" key="1">
    <citation type="submission" date="2021-11" db="EMBL/GenBank/DDBJ databases">
        <authorList>
            <person name="Rodrigo-Torres L."/>
            <person name="Arahal R. D."/>
            <person name="Lucena T."/>
        </authorList>
    </citation>
    <scope>NUCLEOTIDE SEQUENCE</scope>
    <source>
        <strain evidence="7">CECT 7929</strain>
    </source>
</reference>
<dbReference type="InterPro" id="IPR003610">
    <property type="entry name" value="CBM5/12"/>
</dbReference>
<feature type="domain" description="Chitin-binding type-3" evidence="6">
    <location>
        <begin position="421"/>
        <end position="463"/>
    </location>
</feature>
<dbReference type="SMART" id="SM00495">
    <property type="entry name" value="ChtBD3"/>
    <property type="match status" value="2"/>
</dbReference>
<feature type="signal peptide" evidence="5">
    <location>
        <begin position="1"/>
        <end position="20"/>
    </location>
</feature>
<feature type="domain" description="Chitin-binding type-3" evidence="6">
    <location>
        <begin position="467"/>
        <end position="509"/>
    </location>
</feature>
<dbReference type="EMBL" id="CAKLDI010000001">
    <property type="protein sequence ID" value="CAH0532456.1"/>
    <property type="molecule type" value="Genomic_DNA"/>
</dbReference>
<keyword evidence="3 5" id="KW-0732">Signal</keyword>
<dbReference type="InterPro" id="IPR014756">
    <property type="entry name" value="Ig_E-set"/>
</dbReference>
<accession>A0ABN8DMX5</accession>
<dbReference type="InterPro" id="IPR004302">
    <property type="entry name" value="Cellulose/chitin-bd_N"/>
</dbReference>
<evidence type="ECO:0000256" key="5">
    <source>
        <dbReference type="SAM" id="SignalP"/>
    </source>
</evidence>
<dbReference type="Gene3D" id="3.30.70.2150">
    <property type="match status" value="1"/>
</dbReference>
<dbReference type="PANTHER" id="PTHR34823:SF1">
    <property type="entry name" value="CHITIN-BINDING TYPE-4 DOMAIN-CONTAINING PROTEIN"/>
    <property type="match status" value="1"/>
</dbReference>
<dbReference type="Pfam" id="PF17963">
    <property type="entry name" value="Big_9"/>
    <property type="match status" value="1"/>
</dbReference>
<evidence type="ECO:0000256" key="2">
    <source>
        <dbReference type="ARBA" id="ARBA00022669"/>
    </source>
</evidence>
<dbReference type="Proteomes" id="UP000838672">
    <property type="component" value="Unassembled WGS sequence"/>
</dbReference>
<name>A0ABN8DMX5_9VIBR</name>
<dbReference type="CDD" id="cd12215">
    <property type="entry name" value="ChiC_BD"/>
    <property type="match status" value="2"/>
</dbReference>
<proteinExistence type="predicted"/>
<dbReference type="PANTHER" id="PTHR34823">
    <property type="entry name" value="GLCNAC-BINDING PROTEIN A"/>
    <property type="match status" value="1"/>
</dbReference>
<feature type="chain" id="PRO_5047238658" description="Chitin-binding type-3 domain-containing protein" evidence="5">
    <location>
        <begin position="21"/>
        <end position="510"/>
    </location>
</feature>
<evidence type="ECO:0000256" key="3">
    <source>
        <dbReference type="ARBA" id="ARBA00022729"/>
    </source>
</evidence>
<keyword evidence="8" id="KW-1185">Reference proteome</keyword>
<dbReference type="InterPro" id="IPR036573">
    <property type="entry name" value="CBM_sf_5/12"/>
</dbReference>
<dbReference type="InterPro" id="IPR051024">
    <property type="entry name" value="GlcNAc_Chitin_IntDeg"/>
</dbReference>
<dbReference type="Pfam" id="PF03067">
    <property type="entry name" value="LPMO_10"/>
    <property type="match status" value="1"/>
</dbReference>
<dbReference type="RefSeq" id="WP_290368654.1">
    <property type="nucleotide sequence ID" value="NZ_CAKLDI010000001.1"/>
</dbReference>
<gene>
    <name evidence="7" type="ORF">VST7929_00285</name>
</gene>
<dbReference type="SUPFAM" id="SSF81296">
    <property type="entry name" value="E set domains"/>
    <property type="match status" value="1"/>
</dbReference>
<dbReference type="InterPro" id="IPR041029">
    <property type="entry name" value="GbpA_2"/>
</dbReference>
<dbReference type="Pfam" id="PF02839">
    <property type="entry name" value="CBM_5_12"/>
    <property type="match status" value="2"/>
</dbReference>
<evidence type="ECO:0000313" key="7">
    <source>
        <dbReference type="EMBL" id="CAH0532456.1"/>
    </source>
</evidence>
<dbReference type="Pfam" id="PF18416">
    <property type="entry name" value="GbpA_2"/>
    <property type="match status" value="1"/>
</dbReference>
<dbReference type="Gene3D" id="2.70.50.50">
    <property type="entry name" value="chitin-binding protein cbp21"/>
    <property type="match status" value="1"/>
</dbReference>
<evidence type="ECO:0000256" key="1">
    <source>
        <dbReference type="ARBA" id="ARBA00022525"/>
    </source>
</evidence>
<comment type="caution">
    <text evidence="7">The sequence shown here is derived from an EMBL/GenBank/DDBJ whole genome shotgun (WGS) entry which is preliminary data.</text>
</comment>
<organism evidence="7 8">
    <name type="scientific">Vibrio stylophorae</name>
    <dbReference type="NCBI Taxonomy" id="659351"/>
    <lineage>
        <taxon>Bacteria</taxon>
        <taxon>Pseudomonadati</taxon>
        <taxon>Pseudomonadota</taxon>
        <taxon>Gammaproteobacteria</taxon>
        <taxon>Vibrionales</taxon>
        <taxon>Vibrionaceae</taxon>
        <taxon>Vibrio</taxon>
    </lineage>
</organism>
<sequence length="510" mass="55424">MLKRTLPGLALLALSPQLFAHGYTEYPPARQLICNQQGGHWGPVDGSDIANDACRQAYLTSSWTPFIQHHEYAALVSDYQNQTAVEAVVTDGNLCSAADPQKAGMDTPSNAWQTTVVDAKGGPLKLRFHASTPHNPSFWRIYLSKPGFDVATMPLHWSDLELIGSFGDLPVLEDAQGKYYEMTVNLPADRQGKAVLYTRWQRDDPAGEGFYNCSDIQFGDNATPTYGVSLGHLIQPGFAPQVGETLRFRLFNATGQELVDEKIAITANNQSPDIWVAELAQRLDSVASGQAAIGVLEQGQLVLASTPSANQVFSPVQDATFQIESKTGNNAPVIQAPPSLTIVAGETANIALEINDIDQDPLTVTSSHGQVVMHHNQYQVTLATDANTAPGTIAVTITVSDGQSSASALTEVIVQASTGDIAQWQADVAYPAQSEVLYLGVRYQAKWWTQGDQPDQSQAWQVMSSETNAWQAATAYNAGDIVTYQGKRYQAQWWTQGDQPDQSQAWQLQP</sequence>
<evidence type="ECO:0000259" key="6">
    <source>
        <dbReference type="SMART" id="SM00495"/>
    </source>
</evidence>